<keyword evidence="3" id="KW-0964">Secreted</keyword>
<dbReference type="PANTHER" id="PTHR11802:SF454">
    <property type="entry name" value="SERINE CARBOXYPEPTIDASE-LIKE 50"/>
    <property type="match status" value="1"/>
</dbReference>
<dbReference type="EC" id="3.4.16.-" evidence="4"/>
<dbReference type="GO" id="GO:0004185">
    <property type="term" value="F:serine-type carboxypeptidase activity"/>
    <property type="evidence" value="ECO:0007669"/>
    <property type="project" value="UniProtKB-UniRule"/>
</dbReference>
<evidence type="ECO:0000313" key="6">
    <source>
        <dbReference type="Proteomes" id="UP001151752"/>
    </source>
</evidence>
<keyword evidence="4" id="KW-0378">Hydrolase</keyword>
<keyword evidence="4" id="KW-0645">Protease</keyword>
<protein>
    <recommendedName>
        <fullName evidence="4">Carboxypeptidase</fullName>
        <ecNumber evidence="4">3.4.16.-</ecNumber>
    </recommendedName>
</protein>
<evidence type="ECO:0000256" key="3">
    <source>
        <dbReference type="ARBA" id="ARBA00022525"/>
    </source>
</evidence>
<dbReference type="SUPFAM" id="SSF53474">
    <property type="entry name" value="alpha/beta-Hydrolases"/>
    <property type="match status" value="1"/>
</dbReference>
<keyword evidence="4 5" id="KW-0121">Carboxypeptidase</keyword>
<keyword evidence="6" id="KW-1185">Reference proteome</keyword>
<evidence type="ECO:0000256" key="2">
    <source>
        <dbReference type="ARBA" id="ARBA00009431"/>
    </source>
</evidence>
<comment type="subcellular location">
    <subcellularLocation>
        <location evidence="1">Secreted</location>
    </subcellularLocation>
</comment>
<dbReference type="PROSITE" id="PS00131">
    <property type="entry name" value="CARBOXYPEPT_SER_SER"/>
    <property type="match status" value="1"/>
</dbReference>
<dbReference type="PRINTS" id="PR00724">
    <property type="entry name" value="CRBOXYPTASEC"/>
</dbReference>
<dbReference type="InterPro" id="IPR001563">
    <property type="entry name" value="Peptidase_S10"/>
</dbReference>
<dbReference type="EMBL" id="JAPFFM010000020">
    <property type="protein sequence ID" value="KAJ6682777.1"/>
    <property type="molecule type" value="Genomic_DNA"/>
</dbReference>
<evidence type="ECO:0000313" key="5">
    <source>
        <dbReference type="EMBL" id="KAJ6682777.1"/>
    </source>
</evidence>
<dbReference type="Pfam" id="PF00450">
    <property type="entry name" value="Peptidase_S10"/>
    <property type="match status" value="1"/>
</dbReference>
<evidence type="ECO:0000256" key="1">
    <source>
        <dbReference type="ARBA" id="ARBA00004613"/>
    </source>
</evidence>
<reference evidence="5" key="2">
    <citation type="journal article" date="2023" name="Int. J. Mol. Sci.">
        <title>De Novo Assembly and Annotation of 11 Diverse Shrub Willow (Salix) Genomes Reveals Novel Gene Organization in Sex-Linked Regions.</title>
        <authorList>
            <person name="Hyden B."/>
            <person name="Feng K."/>
            <person name="Yates T.B."/>
            <person name="Jawdy S."/>
            <person name="Cereghino C."/>
            <person name="Smart L.B."/>
            <person name="Muchero W."/>
        </authorList>
    </citation>
    <scope>NUCLEOTIDE SEQUENCE</scope>
    <source>
        <tissue evidence="5">Shoot tip</tissue>
    </source>
</reference>
<dbReference type="GO" id="GO:0005576">
    <property type="term" value="C:extracellular region"/>
    <property type="evidence" value="ECO:0007669"/>
    <property type="project" value="UniProtKB-SubCell"/>
</dbReference>
<comment type="similarity">
    <text evidence="2 4">Belongs to the peptidase S10 family.</text>
</comment>
<dbReference type="Gene3D" id="3.40.50.1820">
    <property type="entry name" value="alpha/beta hydrolase"/>
    <property type="match status" value="1"/>
</dbReference>
<dbReference type="InterPro" id="IPR029058">
    <property type="entry name" value="AB_hydrolase_fold"/>
</dbReference>
<comment type="caution">
    <text evidence="5">The sequence shown here is derived from an EMBL/GenBank/DDBJ whole genome shotgun (WGS) entry which is preliminary data.</text>
</comment>
<name>A0A9Q0P797_9ROSI</name>
<organism evidence="5 6">
    <name type="scientific">Salix koriyanagi</name>
    <dbReference type="NCBI Taxonomy" id="2511006"/>
    <lineage>
        <taxon>Eukaryota</taxon>
        <taxon>Viridiplantae</taxon>
        <taxon>Streptophyta</taxon>
        <taxon>Embryophyta</taxon>
        <taxon>Tracheophyta</taxon>
        <taxon>Spermatophyta</taxon>
        <taxon>Magnoliopsida</taxon>
        <taxon>eudicotyledons</taxon>
        <taxon>Gunneridae</taxon>
        <taxon>Pentapetalae</taxon>
        <taxon>rosids</taxon>
        <taxon>fabids</taxon>
        <taxon>Malpighiales</taxon>
        <taxon>Salicaceae</taxon>
        <taxon>Saliceae</taxon>
        <taxon>Salix</taxon>
    </lineage>
</organism>
<dbReference type="PANTHER" id="PTHR11802">
    <property type="entry name" value="SERINE PROTEASE FAMILY S10 SERINE CARBOXYPEPTIDASE"/>
    <property type="match status" value="1"/>
</dbReference>
<dbReference type="GO" id="GO:0006508">
    <property type="term" value="P:proteolysis"/>
    <property type="evidence" value="ECO:0007669"/>
    <property type="project" value="UniProtKB-KW"/>
</dbReference>
<evidence type="ECO:0000256" key="4">
    <source>
        <dbReference type="RuleBase" id="RU361156"/>
    </source>
</evidence>
<gene>
    <name evidence="5" type="ORF">OIU74_020922</name>
</gene>
<reference evidence="5" key="1">
    <citation type="submission" date="2022-11" db="EMBL/GenBank/DDBJ databases">
        <authorList>
            <person name="Hyden B.L."/>
            <person name="Feng K."/>
            <person name="Yates T."/>
            <person name="Jawdy S."/>
            <person name="Smart L.B."/>
            <person name="Muchero W."/>
        </authorList>
    </citation>
    <scope>NUCLEOTIDE SEQUENCE</scope>
    <source>
        <tissue evidence="5">Shoot tip</tissue>
    </source>
</reference>
<dbReference type="InterPro" id="IPR018202">
    <property type="entry name" value="Ser_caboxypep_ser_AS"/>
</dbReference>
<dbReference type="AlphaFoldDB" id="A0A9Q0P797"/>
<dbReference type="Proteomes" id="UP001151752">
    <property type="component" value="Chromosome 5"/>
</dbReference>
<accession>A0A9Q0P797</accession>
<proteinExistence type="inferred from homology"/>
<sequence length="172" mass="19260">MVGNFLELGPYRVVSDSEEQNITLQPNLGSWNRIFGLIFLDNPIGTGFSIASKHEEIPRDQNTVAKHLFYAITKFLESDPVFKTRSIYITGESYAGKYVPAIGHYILKKNMKLPVSKQVNLKGVAIDKRRELEEGQKGGSEVSQNGELERGNVCKKPGLEFIAKHDRASYSV</sequence>